<proteinExistence type="inferred from homology"/>
<dbReference type="Proteomes" id="UP000630097">
    <property type="component" value="Unassembled WGS sequence"/>
</dbReference>
<protein>
    <submittedName>
        <fullName evidence="8">Tannase</fullName>
    </submittedName>
</protein>
<keyword evidence="6" id="KW-0106">Calcium</keyword>
<dbReference type="GO" id="GO:0052689">
    <property type="term" value="F:carboxylic ester hydrolase activity"/>
    <property type="evidence" value="ECO:0007669"/>
    <property type="project" value="UniProtKB-KW"/>
</dbReference>
<keyword evidence="9" id="KW-1185">Reference proteome</keyword>
<sequence length="514" mass="54107">MRRRRTLLAGLAALLGAVLVVTSGAGASAAGSSRPARSCASLAAVSLPHTVIVSTTSVAATTSVPGYCAIQLVVTNPPANDQVKVGVWLPSENWNGRFQAAGGGGFSGGSPTAVPAAALRDGYAAAATDTGHAGASGSFALNSDGTLNWQLIADFGYLGVHEMAVAAKELVKRFYGTASFYSYFNGCSTGGRQGLMEAQRYPTDFDGIAAGSPAVNWTKVHPAQFWGQLQMMLAGNAVPQCKLAAATQAAITSCDPRDGVTDGIIGDWKGCRFDARTLIGTETACGTVTASDADLINKMWEGPRDADGEFLWYGLERGASLSSLNNTAGGTGVPFGIGLDWFKYFLTQNPGLDWRTITYDRYLLLFQQSVLQYQAVIATDDPDLSAFRDAGGKVAFWHGTADPLIFFRGTVDYYQRLEEAMGGAKSTEKFARFFVAPGVGHCGGGDGAAPADLMNAVVQWVEHGKAPKQLTGQKTDSSGNVVMTRPICQYPTVARYKGHGATTDARNFTCAKSF</sequence>
<dbReference type="Pfam" id="PF07519">
    <property type="entry name" value="Tannase"/>
    <property type="match status" value="1"/>
</dbReference>
<keyword evidence="7" id="KW-1015">Disulfide bond</keyword>
<gene>
    <name evidence="8" type="ORF">Pka01_26060</name>
</gene>
<dbReference type="InterPro" id="IPR011118">
    <property type="entry name" value="Tannase/feruloyl_esterase"/>
</dbReference>
<evidence type="ECO:0000256" key="5">
    <source>
        <dbReference type="ARBA" id="ARBA00022801"/>
    </source>
</evidence>
<dbReference type="Gene3D" id="3.40.50.1820">
    <property type="entry name" value="alpha/beta hydrolase"/>
    <property type="match status" value="2"/>
</dbReference>
<keyword evidence="3" id="KW-0479">Metal-binding</keyword>
<accession>A0A8J3M4U2</accession>
<keyword evidence="4" id="KW-0732">Signal</keyword>
<dbReference type="EMBL" id="BONV01000009">
    <property type="protein sequence ID" value="GIG79479.1"/>
    <property type="molecule type" value="Genomic_DNA"/>
</dbReference>
<comment type="similarity">
    <text evidence="1">Belongs to the tannase family.</text>
</comment>
<evidence type="ECO:0000313" key="8">
    <source>
        <dbReference type="EMBL" id="GIG79479.1"/>
    </source>
</evidence>
<dbReference type="AlphaFoldDB" id="A0A8J3M4U2"/>
<dbReference type="PANTHER" id="PTHR33938">
    <property type="entry name" value="FERULOYL ESTERASE B-RELATED"/>
    <property type="match status" value="1"/>
</dbReference>
<evidence type="ECO:0000256" key="6">
    <source>
        <dbReference type="ARBA" id="ARBA00022837"/>
    </source>
</evidence>
<keyword evidence="5" id="KW-0378">Hydrolase</keyword>
<name>A0A8J3M4U2_9ACTN</name>
<evidence type="ECO:0000256" key="7">
    <source>
        <dbReference type="ARBA" id="ARBA00023157"/>
    </source>
</evidence>
<evidence type="ECO:0000256" key="4">
    <source>
        <dbReference type="ARBA" id="ARBA00022729"/>
    </source>
</evidence>
<dbReference type="InterPro" id="IPR006311">
    <property type="entry name" value="TAT_signal"/>
</dbReference>
<dbReference type="PANTHER" id="PTHR33938:SF15">
    <property type="entry name" value="FERULOYL ESTERASE B-RELATED"/>
    <property type="match status" value="1"/>
</dbReference>
<evidence type="ECO:0000313" key="9">
    <source>
        <dbReference type="Proteomes" id="UP000630097"/>
    </source>
</evidence>
<keyword evidence="2" id="KW-0719">Serine esterase</keyword>
<dbReference type="InterPro" id="IPR029058">
    <property type="entry name" value="AB_hydrolase_fold"/>
</dbReference>
<evidence type="ECO:0000256" key="1">
    <source>
        <dbReference type="ARBA" id="ARBA00006249"/>
    </source>
</evidence>
<evidence type="ECO:0000256" key="3">
    <source>
        <dbReference type="ARBA" id="ARBA00022723"/>
    </source>
</evidence>
<comment type="caution">
    <text evidence="8">The sequence shown here is derived from an EMBL/GenBank/DDBJ whole genome shotgun (WGS) entry which is preliminary data.</text>
</comment>
<dbReference type="SUPFAM" id="SSF53474">
    <property type="entry name" value="alpha/beta-Hydrolases"/>
    <property type="match status" value="1"/>
</dbReference>
<organism evidence="8 9">
    <name type="scientific">Planotetraspora kaengkrachanensis</name>
    <dbReference type="NCBI Taxonomy" id="575193"/>
    <lineage>
        <taxon>Bacteria</taxon>
        <taxon>Bacillati</taxon>
        <taxon>Actinomycetota</taxon>
        <taxon>Actinomycetes</taxon>
        <taxon>Streptosporangiales</taxon>
        <taxon>Streptosporangiaceae</taxon>
        <taxon>Planotetraspora</taxon>
    </lineage>
</organism>
<evidence type="ECO:0000256" key="2">
    <source>
        <dbReference type="ARBA" id="ARBA00022487"/>
    </source>
</evidence>
<dbReference type="RefSeq" id="WP_203882942.1">
    <property type="nucleotide sequence ID" value="NZ_BAABHH010000016.1"/>
</dbReference>
<reference evidence="8 9" key="1">
    <citation type="submission" date="2021-01" db="EMBL/GenBank/DDBJ databases">
        <title>Whole genome shotgun sequence of Planotetraspora kaengkrachanensis NBRC 104272.</title>
        <authorList>
            <person name="Komaki H."/>
            <person name="Tamura T."/>
        </authorList>
    </citation>
    <scope>NUCLEOTIDE SEQUENCE [LARGE SCALE GENOMIC DNA]</scope>
    <source>
        <strain evidence="8 9">NBRC 104272</strain>
    </source>
</reference>
<dbReference type="PROSITE" id="PS51318">
    <property type="entry name" value="TAT"/>
    <property type="match status" value="1"/>
</dbReference>
<dbReference type="GO" id="GO:0046872">
    <property type="term" value="F:metal ion binding"/>
    <property type="evidence" value="ECO:0007669"/>
    <property type="project" value="UniProtKB-KW"/>
</dbReference>